<dbReference type="Gene3D" id="3.40.640.10">
    <property type="entry name" value="Type I PLP-dependent aspartate aminotransferase-like (Major domain)"/>
    <property type="match status" value="1"/>
</dbReference>
<dbReference type="EC" id="5.4.3.8" evidence="8"/>
<dbReference type="UniPathway" id="UPA00251">
    <property type="reaction ID" value="UER00317"/>
</dbReference>
<evidence type="ECO:0000313" key="11">
    <source>
        <dbReference type="Proteomes" id="UP000182135"/>
    </source>
</evidence>
<evidence type="ECO:0000313" key="12">
    <source>
        <dbReference type="Proteomes" id="UP000246114"/>
    </source>
</evidence>
<dbReference type="InterPro" id="IPR049704">
    <property type="entry name" value="Aminotrans_3_PPA_site"/>
</dbReference>
<dbReference type="Gene3D" id="3.90.1150.10">
    <property type="entry name" value="Aspartate Aminotransferase, domain 1"/>
    <property type="match status" value="1"/>
</dbReference>
<evidence type="ECO:0000256" key="4">
    <source>
        <dbReference type="ARBA" id="ARBA00008981"/>
    </source>
</evidence>
<dbReference type="InterPro" id="IPR015421">
    <property type="entry name" value="PyrdxlP-dep_Trfase_major"/>
</dbReference>
<dbReference type="Proteomes" id="UP000182135">
    <property type="component" value="Unassembled WGS sequence"/>
</dbReference>
<evidence type="ECO:0000313" key="9">
    <source>
        <dbReference type="EMBL" id="PWL54326.1"/>
    </source>
</evidence>
<evidence type="ECO:0000256" key="2">
    <source>
        <dbReference type="ARBA" id="ARBA00001933"/>
    </source>
</evidence>
<keyword evidence="5 8" id="KW-0663">Pyridoxal phosphate</keyword>
<dbReference type="SUPFAM" id="SSF53383">
    <property type="entry name" value="PLP-dependent transferases"/>
    <property type="match status" value="1"/>
</dbReference>
<dbReference type="Pfam" id="PF00202">
    <property type="entry name" value="Aminotran_3"/>
    <property type="match status" value="1"/>
</dbReference>
<reference evidence="9 12" key="2">
    <citation type="submission" date="2018-03" db="EMBL/GenBank/DDBJ databases">
        <title>The uncultured portion of the human microbiome is neutrally assembled.</title>
        <authorList>
            <person name="Jeraldo P."/>
            <person name="Boardman L."/>
            <person name="White B.A."/>
            <person name="Nelson H."/>
            <person name="Goldenfeld N."/>
            <person name="Chia N."/>
        </authorList>
    </citation>
    <scope>NUCLEOTIDE SEQUENCE [LARGE SCALE GENOMIC DNA]</scope>
    <source>
        <strain evidence="9">CIM:MAG 903</strain>
    </source>
</reference>
<dbReference type="eggNOG" id="COG0001">
    <property type="taxonomic scope" value="Bacteria"/>
</dbReference>
<dbReference type="InterPro" id="IPR015422">
    <property type="entry name" value="PyrdxlP-dep_Trfase_small"/>
</dbReference>
<proteinExistence type="inferred from homology"/>
<dbReference type="RefSeq" id="WP_027639840.1">
    <property type="nucleotide sequence ID" value="NZ_BAAACD010000005.1"/>
</dbReference>
<dbReference type="NCBIfam" id="NF000818">
    <property type="entry name" value="PRK00062.1"/>
    <property type="match status" value="1"/>
</dbReference>
<dbReference type="Proteomes" id="UP000246114">
    <property type="component" value="Unassembled WGS sequence"/>
</dbReference>
<dbReference type="OrthoDB" id="9807885at2"/>
<dbReference type="InterPro" id="IPR004639">
    <property type="entry name" value="4pyrrol_synth_GluAld_NH2Trfase"/>
</dbReference>
<dbReference type="InterPro" id="IPR005814">
    <property type="entry name" value="Aminotrans_3"/>
</dbReference>
<evidence type="ECO:0000256" key="1">
    <source>
        <dbReference type="ARBA" id="ARBA00001579"/>
    </source>
</evidence>
<keyword evidence="6 8" id="KW-0413">Isomerase</keyword>
<evidence type="ECO:0000256" key="7">
    <source>
        <dbReference type="ARBA" id="ARBA00023244"/>
    </source>
</evidence>
<dbReference type="GeneID" id="90545817"/>
<dbReference type="InterPro" id="IPR015424">
    <property type="entry name" value="PyrdxlP-dep_Trfase"/>
</dbReference>
<dbReference type="PANTHER" id="PTHR43713">
    <property type="entry name" value="GLUTAMATE-1-SEMIALDEHYDE 2,1-AMINOMUTASE"/>
    <property type="match status" value="1"/>
</dbReference>
<gene>
    <name evidence="8 9" type="primary">hemL</name>
    <name evidence="9" type="ORF">DBY38_04740</name>
    <name evidence="10" type="ORF">SAMN04487885_109116</name>
</gene>
<keyword evidence="11" id="KW-1185">Reference proteome</keyword>
<protein>
    <recommendedName>
        <fullName evidence="8">Glutamate-1-semialdehyde 2,1-aminomutase</fullName>
        <shortName evidence="8">GSA</shortName>
        <ecNumber evidence="8">5.4.3.8</ecNumber>
    </recommendedName>
    <alternativeName>
        <fullName evidence="8">Glutamate-1-semialdehyde aminotransferase</fullName>
        <shortName evidence="8">GSA-AT</shortName>
    </alternativeName>
</protein>
<comment type="subunit">
    <text evidence="8">Homodimer.</text>
</comment>
<dbReference type="AlphaFoldDB" id="A0A1I2LCZ2"/>
<dbReference type="HAMAP" id="MF_00375">
    <property type="entry name" value="HemL_aminotrans_3"/>
    <property type="match status" value="1"/>
</dbReference>
<keyword evidence="7 8" id="KW-0627">Porphyrin biosynthesis</keyword>
<dbReference type="GO" id="GO:0008483">
    <property type="term" value="F:transaminase activity"/>
    <property type="evidence" value="ECO:0007669"/>
    <property type="project" value="InterPro"/>
</dbReference>
<feature type="modified residue" description="N6-(pyridoxal phosphate)lysine" evidence="8">
    <location>
        <position position="267"/>
    </location>
</feature>
<dbReference type="CDD" id="cd00610">
    <property type="entry name" value="OAT_like"/>
    <property type="match status" value="1"/>
</dbReference>
<comment type="subcellular location">
    <subcellularLocation>
        <location evidence="8">Cytoplasm</location>
    </subcellularLocation>
</comment>
<name>A0A1I2LCZ2_9CLOT</name>
<reference evidence="10 11" key="1">
    <citation type="submission" date="2016-10" db="EMBL/GenBank/DDBJ databases">
        <authorList>
            <person name="de Groot N.N."/>
        </authorList>
    </citation>
    <scope>NUCLEOTIDE SEQUENCE [LARGE SCALE GENOMIC DNA]</scope>
    <source>
        <strain evidence="10 11">NLAE-zl-G419</strain>
    </source>
</reference>
<sequence length="432" mass="47117">MINKTSSDLFKRAKEVMPGGVNSPVRAFRAVGSDPLFIKKANGSKIYDADGHEYIDYICSWGPMILGHNHPIILDAVAKAIQNGLSYGAPTENEVLIGELIRKMVPNVEMIRMVNSGTEAVMSAIRVARGFTGRNKIIKFEGCYHGHSDSMLVKAGSGLLTEGTPDSLGVPKNATQDTLTAEYNNIESVRKFFENNKDEIAAVIVEPVAANMGVVPPKKEFLEGLRAICTENKTILIFDEVITGFRLARGGAQEYFGIEADLVTYGKIIGGGMPVGAYGGRREIMEYVSPLGGVYQAGTLSGNPVAMAAGLAQLTMLYENPEIYEKINKTTEKLAEGFRTIAAKYNAPISVNVAGSLMCPFFTDKKVENYNDAKTSDTEAYAKYFNSIEERGIYIAPSQFEAMFMSYAHSDEDIDKTLQAAEESIKKIWGGK</sequence>
<dbReference type="GO" id="GO:0006782">
    <property type="term" value="P:protoporphyrinogen IX biosynthetic process"/>
    <property type="evidence" value="ECO:0007669"/>
    <property type="project" value="UniProtKB-UniRule"/>
</dbReference>
<organism evidence="10 11">
    <name type="scientific">Clostridium cadaveris</name>
    <dbReference type="NCBI Taxonomy" id="1529"/>
    <lineage>
        <taxon>Bacteria</taxon>
        <taxon>Bacillati</taxon>
        <taxon>Bacillota</taxon>
        <taxon>Clostridia</taxon>
        <taxon>Eubacteriales</taxon>
        <taxon>Clostridiaceae</taxon>
        <taxon>Clostridium</taxon>
    </lineage>
</organism>
<comment type="cofactor">
    <cofactor evidence="2 8">
        <name>pyridoxal 5'-phosphate</name>
        <dbReference type="ChEBI" id="CHEBI:597326"/>
    </cofactor>
</comment>
<keyword evidence="8" id="KW-0963">Cytoplasm</keyword>
<dbReference type="PANTHER" id="PTHR43713:SF3">
    <property type="entry name" value="GLUTAMATE-1-SEMIALDEHYDE 2,1-AMINOMUTASE 1, CHLOROPLASTIC-RELATED"/>
    <property type="match status" value="1"/>
</dbReference>
<comment type="pathway">
    <text evidence="3">Porphyrin-containing compound metabolism; protoporphyrin-IX biosynthesis; 5-aminolevulinate from L-glutamyl-tRNA(Glu): step 2/2.</text>
</comment>
<evidence type="ECO:0000256" key="6">
    <source>
        <dbReference type="ARBA" id="ARBA00023235"/>
    </source>
</evidence>
<dbReference type="GO" id="GO:0005737">
    <property type="term" value="C:cytoplasm"/>
    <property type="evidence" value="ECO:0007669"/>
    <property type="project" value="UniProtKB-SubCell"/>
</dbReference>
<dbReference type="EMBL" id="QAMZ01000024">
    <property type="protein sequence ID" value="PWL54326.1"/>
    <property type="molecule type" value="Genomic_DNA"/>
</dbReference>
<dbReference type="PROSITE" id="PS00600">
    <property type="entry name" value="AA_TRANSFER_CLASS_3"/>
    <property type="match status" value="1"/>
</dbReference>
<evidence type="ECO:0000256" key="8">
    <source>
        <dbReference type="HAMAP-Rule" id="MF_00375"/>
    </source>
</evidence>
<dbReference type="NCBIfam" id="TIGR00713">
    <property type="entry name" value="hemL"/>
    <property type="match status" value="1"/>
</dbReference>
<accession>A0A1I2LCZ2</accession>
<dbReference type="FunFam" id="3.40.640.10:FF:000021">
    <property type="entry name" value="Glutamate-1-semialdehyde 2,1-aminomutase"/>
    <property type="match status" value="1"/>
</dbReference>
<comment type="similarity">
    <text evidence="4 8">Belongs to the class-III pyridoxal-phosphate-dependent aminotransferase family. HemL subfamily.</text>
</comment>
<dbReference type="EMBL" id="FOOE01000009">
    <property type="protein sequence ID" value="SFF76319.1"/>
    <property type="molecule type" value="Genomic_DNA"/>
</dbReference>
<comment type="catalytic activity">
    <reaction evidence="1 8">
        <text>(S)-4-amino-5-oxopentanoate = 5-aminolevulinate</text>
        <dbReference type="Rhea" id="RHEA:14265"/>
        <dbReference type="ChEBI" id="CHEBI:57501"/>
        <dbReference type="ChEBI" id="CHEBI:356416"/>
        <dbReference type="EC" id="5.4.3.8"/>
    </reaction>
</comment>
<evidence type="ECO:0000256" key="5">
    <source>
        <dbReference type="ARBA" id="ARBA00022898"/>
    </source>
</evidence>
<dbReference type="STRING" id="1529.SAMN04487885_109116"/>
<evidence type="ECO:0000313" key="10">
    <source>
        <dbReference type="EMBL" id="SFF76319.1"/>
    </source>
</evidence>
<dbReference type="GO" id="GO:0042286">
    <property type="term" value="F:glutamate-1-semialdehyde 2,1-aminomutase activity"/>
    <property type="evidence" value="ECO:0007669"/>
    <property type="project" value="UniProtKB-UniRule"/>
</dbReference>
<evidence type="ECO:0000256" key="3">
    <source>
        <dbReference type="ARBA" id="ARBA00004819"/>
    </source>
</evidence>
<dbReference type="GO" id="GO:0030170">
    <property type="term" value="F:pyridoxal phosphate binding"/>
    <property type="evidence" value="ECO:0007669"/>
    <property type="project" value="InterPro"/>
</dbReference>